<dbReference type="PANTHER" id="PTHR42878:SF7">
    <property type="entry name" value="SENSOR HISTIDINE KINASE GLRK"/>
    <property type="match status" value="1"/>
</dbReference>
<feature type="coiled-coil region" evidence="9">
    <location>
        <begin position="19"/>
        <end position="53"/>
    </location>
</feature>
<keyword evidence="9" id="KW-0175">Coiled coil</keyword>
<dbReference type="GO" id="GO:0030295">
    <property type="term" value="F:protein kinase activator activity"/>
    <property type="evidence" value="ECO:0007669"/>
    <property type="project" value="TreeGrafter"/>
</dbReference>
<keyword evidence="6" id="KW-0418">Kinase</keyword>
<evidence type="ECO:0000256" key="4">
    <source>
        <dbReference type="ARBA" id="ARBA00022679"/>
    </source>
</evidence>
<dbReference type="GO" id="GO:0005524">
    <property type="term" value="F:ATP binding"/>
    <property type="evidence" value="ECO:0007669"/>
    <property type="project" value="UniProtKB-KW"/>
</dbReference>
<dbReference type="InterPro" id="IPR003661">
    <property type="entry name" value="HisK_dim/P_dom"/>
</dbReference>
<dbReference type="Pfam" id="PF02518">
    <property type="entry name" value="HATPase_c"/>
    <property type="match status" value="1"/>
</dbReference>
<dbReference type="Pfam" id="PF00989">
    <property type="entry name" value="PAS"/>
    <property type="match status" value="1"/>
</dbReference>
<dbReference type="Pfam" id="PF00512">
    <property type="entry name" value="HisKA"/>
    <property type="match status" value="1"/>
</dbReference>
<dbReference type="EC" id="2.7.13.3" evidence="2"/>
<dbReference type="Gene3D" id="3.30.450.20">
    <property type="entry name" value="PAS domain"/>
    <property type="match status" value="1"/>
</dbReference>
<dbReference type="CDD" id="cd00082">
    <property type="entry name" value="HisKA"/>
    <property type="match status" value="1"/>
</dbReference>
<dbReference type="SMART" id="SM00388">
    <property type="entry name" value="HisKA"/>
    <property type="match status" value="1"/>
</dbReference>
<dbReference type="InterPro" id="IPR050351">
    <property type="entry name" value="BphY/WalK/GraS-like"/>
</dbReference>
<dbReference type="InterPro" id="IPR036097">
    <property type="entry name" value="HisK_dim/P_sf"/>
</dbReference>
<evidence type="ECO:0000256" key="8">
    <source>
        <dbReference type="ARBA" id="ARBA00023012"/>
    </source>
</evidence>
<keyword evidence="4" id="KW-0808">Transferase</keyword>
<dbReference type="SUPFAM" id="SSF47384">
    <property type="entry name" value="Homodimeric domain of signal transducing histidine kinase"/>
    <property type="match status" value="1"/>
</dbReference>
<dbReference type="GO" id="GO:0007234">
    <property type="term" value="P:osmosensory signaling via phosphorelay pathway"/>
    <property type="evidence" value="ECO:0007669"/>
    <property type="project" value="TreeGrafter"/>
</dbReference>
<dbReference type="PROSITE" id="PS50109">
    <property type="entry name" value="HIS_KIN"/>
    <property type="match status" value="1"/>
</dbReference>
<evidence type="ECO:0000256" key="6">
    <source>
        <dbReference type="ARBA" id="ARBA00022777"/>
    </source>
</evidence>
<evidence type="ECO:0000256" key="7">
    <source>
        <dbReference type="ARBA" id="ARBA00022840"/>
    </source>
</evidence>
<dbReference type="SUPFAM" id="SSF55874">
    <property type="entry name" value="ATPase domain of HSP90 chaperone/DNA topoisomerase II/histidine kinase"/>
    <property type="match status" value="1"/>
</dbReference>
<proteinExistence type="predicted"/>
<dbReference type="InterPro" id="IPR036890">
    <property type="entry name" value="HATPase_C_sf"/>
</dbReference>
<dbReference type="FunFam" id="3.30.565.10:FF:000006">
    <property type="entry name" value="Sensor histidine kinase WalK"/>
    <property type="match status" value="1"/>
</dbReference>
<sequence>MFFQSGKRGLPMSMETTAREIEVTELTQLQDELAELRRDHERLRRRHRRLENELATARGWRCQLGLMLESLPVGIIGIDGRGQIALCTGRAAKLLGLDARSMLHQPLAGALRHHPLTRPLQQLLARDAGDRETLLSWKTGDSRHDLRVWAEQIRNSSGVLLGATLVLADANGERGLQQKRSTALLSIGHELRNPLTSIIGFTELMLDSTRIKPEQRQQFLHHILQKGKLLQRIIDDLQTMAHLEEGHGFQLQREDADLQPLLQKVCDQFRWEHPDYSFELELASERLPTHYDRQRVEQVLHNLLSNAVKYAPSGTSIRLQAGIWEEMIQVSVCDQGHGMSSDDELRAFDRHFRSAGIAGEVEGLGLGLTICRAIVQAHGGTISLQSRPGEGTEVRFSLPAARNEMLSYRAPELSARHQQPLQATTH</sequence>
<reference evidence="11 12" key="1">
    <citation type="journal article" date="2018" name="Genome Announc.">
        <title>Genome Sequence of Geothermobacter sp. HR-1 Iron Reducer from the Loihi Seamount.</title>
        <authorList>
            <person name="Smith H."/>
            <person name="Abuyen K."/>
            <person name="Tremblay J."/>
            <person name="Savalia P."/>
            <person name="Perez-Rodriguez I."/>
            <person name="Emerson D."/>
            <person name="Tully B."/>
            <person name="Amend J."/>
        </authorList>
    </citation>
    <scope>NUCLEOTIDE SEQUENCE [LARGE SCALE GENOMIC DNA]</scope>
    <source>
        <strain evidence="11 12">HR-1</strain>
    </source>
</reference>
<dbReference type="InterPro" id="IPR035965">
    <property type="entry name" value="PAS-like_dom_sf"/>
</dbReference>
<gene>
    <name evidence="11" type="ORF">C2E25_06770</name>
</gene>
<keyword evidence="5" id="KW-0547">Nucleotide-binding</keyword>
<dbReference type="GO" id="GO:0000155">
    <property type="term" value="F:phosphorelay sensor kinase activity"/>
    <property type="evidence" value="ECO:0007669"/>
    <property type="project" value="InterPro"/>
</dbReference>
<evidence type="ECO:0000256" key="3">
    <source>
        <dbReference type="ARBA" id="ARBA00022553"/>
    </source>
</evidence>
<dbReference type="Gene3D" id="1.10.287.130">
    <property type="match status" value="1"/>
</dbReference>
<protein>
    <recommendedName>
        <fullName evidence="2">histidine kinase</fullName>
        <ecNumber evidence="2">2.7.13.3</ecNumber>
    </recommendedName>
</protein>
<dbReference type="CDD" id="cd00075">
    <property type="entry name" value="HATPase"/>
    <property type="match status" value="1"/>
</dbReference>
<dbReference type="InterPro" id="IPR013767">
    <property type="entry name" value="PAS_fold"/>
</dbReference>
<evidence type="ECO:0000259" key="10">
    <source>
        <dbReference type="PROSITE" id="PS50109"/>
    </source>
</evidence>
<keyword evidence="8" id="KW-0902">Two-component regulatory system</keyword>
<organism evidence="11 12">
    <name type="scientific">Geothermobacter hydrogeniphilus</name>
    <dbReference type="NCBI Taxonomy" id="1969733"/>
    <lineage>
        <taxon>Bacteria</taxon>
        <taxon>Pseudomonadati</taxon>
        <taxon>Thermodesulfobacteriota</taxon>
        <taxon>Desulfuromonadia</taxon>
        <taxon>Desulfuromonadales</taxon>
        <taxon>Geothermobacteraceae</taxon>
        <taxon>Geothermobacter</taxon>
    </lineage>
</organism>
<evidence type="ECO:0000256" key="9">
    <source>
        <dbReference type="SAM" id="Coils"/>
    </source>
</evidence>
<comment type="caution">
    <text evidence="11">The sequence shown here is derived from an EMBL/GenBank/DDBJ whole genome shotgun (WGS) entry which is preliminary data.</text>
</comment>
<name>A0A2K2HBG3_9BACT</name>
<dbReference type="PRINTS" id="PR00344">
    <property type="entry name" value="BCTRLSENSOR"/>
</dbReference>
<dbReference type="Gene3D" id="3.30.565.10">
    <property type="entry name" value="Histidine kinase-like ATPase, C-terminal domain"/>
    <property type="match status" value="1"/>
</dbReference>
<evidence type="ECO:0000256" key="2">
    <source>
        <dbReference type="ARBA" id="ARBA00012438"/>
    </source>
</evidence>
<dbReference type="PANTHER" id="PTHR42878">
    <property type="entry name" value="TWO-COMPONENT HISTIDINE KINASE"/>
    <property type="match status" value="1"/>
</dbReference>
<evidence type="ECO:0000256" key="5">
    <source>
        <dbReference type="ARBA" id="ARBA00022741"/>
    </source>
</evidence>
<dbReference type="Proteomes" id="UP000236340">
    <property type="component" value="Unassembled WGS sequence"/>
</dbReference>
<dbReference type="GO" id="GO:0006355">
    <property type="term" value="P:regulation of DNA-templated transcription"/>
    <property type="evidence" value="ECO:0007669"/>
    <property type="project" value="InterPro"/>
</dbReference>
<keyword evidence="3" id="KW-0597">Phosphoprotein</keyword>
<evidence type="ECO:0000256" key="1">
    <source>
        <dbReference type="ARBA" id="ARBA00000085"/>
    </source>
</evidence>
<dbReference type="AlphaFoldDB" id="A0A2K2HBG3"/>
<keyword evidence="7" id="KW-0067">ATP-binding</keyword>
<dbReference type="SMART" id="SM00387">
    <property type="entry name" value="HATPase_c"/>
    <property type="match status" value="1"/>
</dbReference>
<dbReference type="EMBL" id="PPFX01000011">
    <property type="protein sequence ID" value="PNU20573.1"/>
    <property type="molecule type" value="Genomic_DNA"/>
</dbReference>
<comment type="catalytic activity">
    <reaction evidence="1">
        <text>ATP + protein L-histidine = ADP + protein N-phospho-L-histidine.</text>
        <dbReference type="EC" id="2.7.13.3"/>
    </reaction>
</comment>
<accession>A0A2K2HBG3</accession>
<dbReference type="InterPro" id="IPR005467">
    <property type="entry name" value="His_kinase_dom"/>
</dbReference>
<evidence type="ECO:0000313" key="12">
    <source>
        <dbReference type="Proteomes" id="UP000236340"/>
    </source>
</evidence>
<dbReference type="InterPro" id="IPR003594">
    <property type="entry name" value="HATPase_dom"/>
</dbReference>
<feature type="domain" description="Histidine kinase" evidence="10">
    <location>
        <begin position="186"/>
        <end position="402"/>
    </location>
</feature>
<evidence type="ECO:0000313" key="11">
    <source>
        <dbReference type="EMBL" id="PNU20573.1"/>
    </source>
</evidence>
<dbReference type="InterPro" id="IPR004358">
    <property type="entry name" value="Sig_transdc_His_kin-like_C"/>
</dbReference>
<dbReference type="SUPFAM" id="SSF55785">
    <property type="entry name" value="PYP-like sensor domain (PAS domain)"/>
    <property type="match status" value="1"/>
</dbReference>
<dbReference type="GO" id="GO:0000156">
    <property type="term" value="F:phosphorelay response regulator activity"/>
    <property type="evidence" value="ECO:0007669"/>
    <property type="project" value="TreeGrafter"/>
</dbReference>